<evidence type="ECO:0000313" key="2">
    <source>
        <dbReference type="Proteomes" id="UP001519273"/>
    </source>
</evidence>
<dbReference type="InterPro" id="IPR036520">
    <property type="entry name" value="UPF0759_sf"/>
</dbReference>
<sequence>MQHNEPSTSRIQIGLAGWGDHEDLYGAGIKAPEKLNKYSRYLPIVELDSSFYAIPTPERMKGWSTQTPDHFGFIVKAYQGMTGHTRGNIPFEDERTMFQVFRDSVEVLQGDGKLRAVLFQYPPWFDCTHHNVDILRRTKEWMEGFPVALEFRHQSWFTPEMRDKTLSFMRQEGWIHSIADEPQIGEGCVPIVLEPTQAEATMVRFHGRNAAGWKASGQENWREVRYLYRYSVQELLEWKDRILQLGKSTKQIWIIFNNNSGGDAASNARQLMSMLGLDEPPLPEEQMTLF</sequence>
<accession>A0ABS4H1X2</accession>
<dbReference type="Proteomes" id="UP001519273">
    <property type="component" value="Unassembled WGS sequence"/>
</dbReference>
<gene>
    <name evidence="1" type="ORF">J2Z20_001123</name>
</gene>
<dbReference type="EMBL" id="JAGGKP010000001">
    <property type="protein sequence ID" value="MBP1936262.1"/>
    <property type="molecule type" value="Genomic_DNA"/>
</dbReference>
<proteinExistence type="predicted"/>
<dbReference type="Gene3D" id="3.20.20.410">
    <property type="entry name" value="Protein of unknown function UPF0759"/>
    <property type="match status" value="1"/>
</dbReference>
<dbReference type="RefSeq" id="WP_209846274.1">
    <property type="nucleotide sequence ID" value="NZ_CBCRVE010000002.1"/>
</dbReference>
<keyword evidence="2" id="KW-1185">Reference proteome</keyword>
<reference evidence="1 2" key="1">
    <citation type="submission" date="2021-03" db="EMBL/GenBank/DDBJ databases">
        <title>Genomic Encyclopedia of Type Strains, Phase IV (KMG-IV): sequencing the most valuable type-strain genomes for metagenomic binning, comparative biology and taxonomic classification.</title>
        <authorList>
            <person name="Goeker M."/>
        </authorList>
    </citation>
    <scope>NUCLEOTIDE SEQUENCE [LARGE SCALE GENOMIC DNA]</scope>
    <source>
        <strain evidence="1 2">DSM 23491</strain>
    </source>
</reference>
<organism evidence="1 2">
    <name type="scientific">Paenibacillus sediminis</name>
    <dbReference type="NCBI Taxonomy" id="664909"/>
    <lineage>
        <taxon>Bacteria</taxon>
        <taxon>Bacillati</taxon>
        <taxon>Bacillota</taxon>
        <taxon>Bacilli</taxon>
        <taxon>Bacillales</taxon>
        <taxon>Paenibacillaceae</taxon>
        <taxon>Paenibacillus</taxon>
    </lineage>
</organism>
<dbReference type="PANTHER" id="PTHR30348:SF13">
    <property type="entry name" value="UPF0759 PROTEIN YUNF"/>
    <property type="match status" value="1"/>
</dbReference>
<dbReference type="PANTHER" id="PTHR30348">
    <property type="entry name" value="UNCHARACTERIZED PROTEIN YECE"/>
    <property type="match status" value="1"/>
</dbReference>
<name>A0ABS4H1X2_9BACL</name>
<dbReference type="SUPFAM" id="SSF117396">
    <property type="entry name" value="TM1631-like"/>
    <property type="match status" value="1"/>
</dbReference>
<evidence type="ECO:0000313" key="1">
    <source>
        <dbReference type="EMBL" id="MBP1936262.1"/>
    </source>
</evidence>
<dbReference type="InterPro" id="IPR002763">
    <property type="entry name" value="DUF72"/>
</dbReference>
<protein>
    <submittedName>
        <fullName evidence="1">Uncharacterized protein YecE (DUF72 family)</fullName>
    </submittedName>
</protein>
<comment type="caution">
    <text evidence="1">The sequence shown here is derived from an EMBL/GenBank/DDBJ whole genome shotgun (WGS) entry which is preliminary data.</text>
</comment>
<dbReference type="Pfam" id="PF01904">
    <property type="entry name" value="DUF72"/>
    <property type="match status" value="1"/>
</dbReference>